<dbReference type="PANTHER" id="PTHR44329:SF214">
    <property type="entry name" value="PROTEIN KINASE DOMAIN-CONTAINING PROTEIN"/>
    <property type="match status" value="1"/>
</dbReference>
<feature type="region of interest" description="Disordered" evidence="1">
    <location>
        <begin position="3215"/>
        <end position="3236"/>
    </location>
</feature>
<feature type="region of interest" description="Disordered" evidence="1">
    <location>
        <begin position="2033"/>
        <end position="2069"/>
    </location>
</feature>
<proteinExistence type="predicted"/>
<feature type="domain" description="Protein kinase" evidence="2">
    <location>
        <begin position="1178"/>
        <end position="1540"/>
    </location>
</feature>
<feature type="region of interest" description="Disordered" evidence="1">
    <location>
        <begin position="213"/>
        <end position="234"/>
    </location>
</feature>
<accession>A0A835SS74</accession>
<dbReference type="InterPro" id="IPR000719">
    <property type="entry name" value="Prot_kinase_dom"/>
</dbReference>
<dbReference type="SUPFAM" id="SSF56112">
    <property type="entry name" value="Protein kinase-like (PK-like)"/>
    <property type="match status" value="2"/>
</dbReference>
<feature type="region of interest" description="Disordered" evidence="1">
    <location>
        <begin position="984"/>
        <end position="1078"/>
    </location>
</feature>
<evidence type="ECO:0000313" key="4">
    <source>
        <dbReference type="Proteomes" id="UP000650467"/>
    </source>
</evidence>
<evidence type="ECO:0000259" key="2">
    <source>
        <dbReference type="PROSITE" id="PS50011"/>
    </source>
</evidence>
<feature type="compositionally biased region" description="Low complexity" evidence="1">
    <location>
        <begin position="3224"/>
        <end position="3236"/>
    </location>
</feature>
<comment type="caution">
    <text evidence="3">The sequence shown here is derived from an EMBL/GenBank/DDBJ whole genome shotgun (WGS) entry which is preliminary data.</text>
</comment>
<dbReference type="InterPro" id="IPR001245">
    <property type="entry name" value="Ser-Thr/Tyr_kinase_cat_dom"/>
</dbReference>
<feature type="region of interest" description="Disordered" evidence="1">
    <location>
        <begin position="890"/>
        <end position="938"/>
    </location>
</feature>
<dbReference type="Pfam" id="PF07714">
    <property type="entry name" value="PK_Tyr_Ser-Thr"/>
    <property type="match status" value="2"/>
</dbReference>
<feature type="region of interest" description="Disordered" evidence="1">
    <location>
        <begin position="3259"/>
        <end position="3294"/>
    </location>
</feature>
<feature type="region of interest" description="Disordered" evidence="1">
    <location>
        <begin position="2550"/>
        <end position="2604"/>
    </location>
</feature>
<feature type="compositionally biased region" description="Low complexity" evidence="1">
    <location>
        <begin position="213"/>
        <end position="225"/>
    </location>
</feature>
<dbReference type="Gene3D" id="3.30.200.20">
    <property type="entry name" value="Phosphorylase Kinase, domain 1"/>
    <property type="match status" value="2"/>
</dbReference>
<feature type="domain" description="Protein kinase" evidence="2">
    <location>
        <begin position="2701"/>
        <end position="3098"/>
    </location>
</feature>
<name>A0A835SS74_CHLIN</name>
<dbReference type="EMBL" id="JAEHOC010000022">
    <property type="protein sequence ID" value="KAG2432173.1"/>
    <property type="molecule type" value="Genomic_DNA"/>
</dbReference>
<gene>
    <name evidence="3" type="ORF">HXX76_009093</name>
</gene>
<feature type="compositionally biased region" description="Low complexity" evidence="1">
    <location>
        <begin position="1790"/>
        <end position="1799"/>
    </location>
</feature>
<organism evidence="3 4">
    <name type="scientific">Chlamydomonas incerta</name>
    <dbReference type="NCBI Taxonomy" id="51695"/>
    <lineage>
        <taxon>Eukaryota</taxon>
        <taxon>Viridiplantae</taxon>
        <taxon>Chlorophyta</taxon>
        <taxon>core chlorophytes</taxon>
        <taxon>Chlorophyceae</taxon>
        <taxon>CS clade</taxon>
        <taxon>Chlamydomonadales</taxon>
        <taxon>Chlamydomonadaceae</taxon>
        <taxon>Chlamydomonas</taxon>
    </lineage>
</organism>
<feature type="compositionally biased region" description="Low complexity" evidence="1">
    <location>
        <begin position="2033"/>
        <end position="2045"/>
    </location>
</feature>
<protein>
    <recommendedName>
        <fullName evidence="2">Protein kinase domain-containing protein</fullName>
    </recommendedName>
</protein>
<feature type="compositionally biased region" description="Low complexity" evidence="1">
    <location>
        <begin position="994"/>
        <end position="1003"/>
    </location>
</feature>
<dbReference type="PROSITE" id="PS50011">
    <property type="entry name" value="PROTEIN_KINASE_DOM"/>
    <property type="match status" value="2"/>
</dbReference>
<feature type="compositionally biased region" description="Gly residues" evidence="1">
    <location>
        <begin position="2574"/>
        <end position="2587"/>
    </location>
</feature>
<evidence type="ECO:0000313" key="3">
    <source>
        <dbReference type="EMBL" id="KAG2432173.1"/>
    </source>
</evidence>
<feature type="compositionally biased region" description="Low complexity" evidence="1">
    <location>
        <begin position="1046"/>
        <end position="1059"/>
    </location>
</feature>
<dbReference type="Gene3D" id="1.10.510.10">
    <property type="entry name" value="Transferase(Phosphotransferase) domain 1"/>
    <property type="match status" value="2"/>
</dbReference>
<dbReference type="InterPro" id="IPR011009">
    <property type="entry name" value="Kinase-like_dom_sf"/>
</dbReference>
<feature type="compositionally biased region" description="Low complexity" evidence="1">
    <location>
        <begin position="832"/>
        <end position="854"/>
    </location>
</feature>
<dbReference type="InterPro" id="IPR051681">
    <property type="entry name" value="Ser/Thr_Kinases-Pseudokinases"/>
</dbReference>
<reference evidence="3" key="1">
    <citation type="journal article" date="2020" name="bioRxiv">
        <title>Comparative genomics of Chlamydomonas.</title>
        <authorList>
            <person name="Craig R.J."/>
            <person name="Hasan A.R."/>
            <person name="Ness R.W."/>
            <person name="Keightley P.D."/>
        </authorList>
    </citation>
    <scope>NUCLEOTIDE SEQUENCE</scope>
    <source>
        <strain evidence="3">SAG 7.73</strain>
    </source>
</reference>
<feature type="region of interest" description="Disordered" evidence="1">
    <location>
        <begin position="824"/>
        <end position="854"/>
    </location>
</feature>
<dbReference type="PROSITE" id="PS00109">
    <property type="entry name" value="PROTEIN_KINASE_TYR"/>
    <property type="match status" value="2"/>
</dbReference>
<dbReference type="GO" id="GO:0004674">
    <property type="term" value="F:protein serine/threonine kinase activity"/>
    <property type="evidence" value="ECO:0007669"/>
    <property type="project" value="TreeGrafter"/>
</dbReference>
<sequence>MWQGTPPALQTVDLRSLSGLFSVPPNGTLELRGLSIVGAALPAAPFPLPAAGFLALSAFRLGAGARLRLVDCVLTVPSCGLLSLHQTYACRVSPSPNVTVTPSGLVVRRLTTPSLDADNVTVQCTGAAAPFPCLATSVDGGTELVQAIFAAQPHIVAGFSTFGLSEVPVYLFVTQDTALAEAAPLFDTLCRASRASSSDGAFGATAGGNATLGGEAAADTGMPQPTAAPPPAGPTVWAGCSAPLQYRLVLSGAAGAATVLDLAGTTSWVQPGQRTGGLELRSLTLRGLPAGPAEAVPLALMRLLVWTADFPRRNLGRRSRTYLALRDCGVELPAAEVAMWRQAWGLPLSPRLQAALCLQNDETVLGDVVAEQAPGSDDDVMLLTATGWADASVFTNVRLVVREEHVQPPPGSPADVGAAAATGTATTGPLAAPWAVGDFSSFLQQQPVADAPGPAYPALCIIVTPAATPPMSSRAYRRVSTGTLTGNDLVGITAGIDNSTSETTRVPLEQAPFANLIASYSRGVDMRLNTSDVAGKIRVFAPVMLLGDFYGAVELDVDGQVAAVSIAGPVKGLLTLRRIALTSLPRACCGGAEGVSLAAAARAAVPPPAGSQPRRSLGHSSWGVHSWRRELRQEAAATADVSSASQPPDGITQGLAPALANFTSCLWTFEFGRSPAALAADVAGGAGGRPAGLPRLFLDGVVLVLPEAELQLLGRVWAVSADLLSGRLAFSADTDPGLAAALRAMLEGSVLGDGGSSSSPNSSTATLQFSRLQWCGYVGRNVTLTSHWYSASAAASLRRVAATWTSPSDLLPLVQMAALVPHAPPQTAMHPSSSNSSSSSVAGSSSSSSRGGTSSTAVTVAVPVVAAVIGAAALLAAVALVWAWRRRTQLRSAAGSPRKEQPELSSRSTRTPRSTNSGYTAGGAAAATTGPDSGLTIKDSSMGSGVGVATVTVAATAASADNRPVANQPRPQPSRTWAWALITGRSSKGGRGGRNSQRRSPSSTASGAVNDAIRRISCGVAPRTASGTGSGGAGSSGGAGAGGDGRSSQADGGRLGSSDSSRRQRASPSAAPGGQQESVRKAIVGMLMAMGETQASEEDVGGAAASKAASSAQAAAWTQAACPGAPGTGAREEHAPALRPRSRTTDGFLRPTAVAAAGAIDGAGAASPHQASPPPPLLAITGELGRGAQGVVYRGLWRGLDVAVKSVLFHLEQGPGGDISAQQAVQEAAIAVSMAHPNIVATYTYQLQPLHIQAPRTYSGQAEAEVWKLTLIQELCDASSLRHCLQSGPLLGSQAGAGAGAGGGDQQPPALQPLAARTALLLACDIARGLAHLHERGVVHADLSSNNVLLQSTVGRPPRMSAPGAAGGGLPATSSAVDMGVGFVAKLCDFGMSGRLDVEADATHLSGPARRSSAYSAPELVAHGRSGPAGDVYAFAVVLWELALGLPLPAALARPESAGLSAWLSEQARLVPLGDDVLEEDGAGSQAPGPAMASLALPPSLLWWPPGTPPGLVAVVAECLRPEPRSRPSAAALLQRLRRLAENLDPRSSRAGSFPAQLPAAALWTSRQQLEPTSDCVDASSVLQGPECGSAGGLAPQQPAVLDLRSLSGLFSVPPNGTLELRGLSIVGAALPAAPFPLPAAGFLALSAFRLGAGARLRLVDCVLTVPSCALLSLHQTYACGVSPSPNVTVMPSGLLVRRLTTPSLDADNVTVQCTGAAAPFPCLAASVRSGTELLAAVYGAFEHVSASSSLFGRTDPPVYLHIAQHVVLAEAAAVRDGLCPTGSRASASADAGGLAGRSPAPATGPSPAMGTTAGANGTAAAGTAAGCTPELSFRLVLSGDPGAATVLDLAGTSSWLKPKPGAGLVELRHLTLRNAPAGPTGFVPLSLMRLYIWTVDFTRYNVGYKYREVLTVSDCGVELPAAEVAMWRQAWGLPLSPRLQAALCLLDNENVLGDAVTQQVPGSEEDVFVVSVVGWSDRQRFSNVRLVVVEPAAAAVTAAAATTAGTASGAAPAAASSTALDAAAGTADATGAGTAAAAGPSDASETPAASTQSDSSSSSSSGGSGSGSMANTLLQPWAAATAEGSTGSMATAAAAAGYPSLCAVVPPGADPPLSSRSYRALFTSSLASQDLLSITGGIDISTSETTRVPLVSRGFGYEVFTLSRPVNMRLNVSDTAVGKVRVFAPVMLLGDFYGAVELDVDGQVAAVSIAGPVKGLLTLRRIALTGLPRACCGGAEGVSLAAATQAAVPPPAGSQPRRSLGHSSWGVHNWRRELRQEAAATADNVSSASQPPDGITQGLAPALANFTSCLWTFEFGRSPEALAADAAGGAAGRPAGLPRLFLDGVALVLPEAELQLLGRVWAASADLLSGRLAFSADTDPGLAAALRAMLEGSVLGDGGSSSSPNSSTATLQFSRLQWCGYVGRNVTLTSHWYSASAAASLRRVAATWTSPWDLLPLVQMAALVPHAPPAPPPTSAMPAAALDAPGGAALPAAAPPTLLGARAAAAAACTAHLGGCVPSRISGRLGQSSSAASTDAAIVNDVSHDDASGMSLVTGPGSGAADTRSGAVAAAGRGSGGQCRPGGDRGNGSAAASHQQPPCAPRRDPVRQAVISMMVAMEGQQLASQVEHAGCEPTASGGLSTSIAETRLDLPSSQTQHESRSWQLADPDPEGGCVATGAGVQGPVMGAAGPAGHSAPPPPLAITGELGRGAQGAVYRGLWRGLDVAVKSVLFQQTEGPGGDISAQQAVQEAAIAVSMAHPNIVATYTYQLQPLHTPPQQQQTSWVEGSGAISRIASSDSPSQETRASALLHRTGEAEVWKLTLIQELCDASSLRHCLQSGRLLGPQGGADAISSDRQAAVTSGSTGALAAAAALAAASWAPPLQTMVARTALLLACDIARGLAHLHERGVVHADLSSNNVLLQSKRSAATAFAPDGGLGVVAKLCDFGMSGRLDVEADATHLSGPARRSSAYSAPELVAHGRSGPAGDVYAFAVVLWELALGLPLPAALARPESAGLSAWLSEQARLVPLGDDVLEEEGTGSQAPGPALASLALPSGLLWWPPGTPPGLVALVAECLRPEPRSRPSAAVLLQRLQQLLQTADKHDLITDIQTRIHARFARVALRSWVGGVPCEPGQYYVPFEVQLPEHLTPTFAFSEDGSSTSAKRHLKASVSYHLEASITNQLTERSSRADRPSGSGLRASALNASASLRALGRALSSKRRSGAAGSSPPGSRKSMVMARLPSLAAADAHARLDIAIQPAPPPAPEAGAAAGPSTSAAPPPQPLAAAGSDARPRQPVVVEEVIPVFTLSDTCVCYMSDSGSVKLRLELDKHLVQPGEVLEVVMEADGSKSHMAFPKLILEAGILVQLHDRHAAGDTAAAADFTPLLRHELTGLYPSHLARLMEKLSGGGAGGSGSKSKASSRFSMRMPADLGPSVRGQLITRCLAVRLIASPDEKDVLAAARPTAVARVWLDAPPPRSVDPAGVLVQVA</sequence>
<feature type="compositionally biased region" description="Low complexity" evidence="1">
    <location>
        <begin position="905"/>
        <end position="930"/>
    </location>
</feature>
<feature type="region of interest" description="Disordered" evidence="1">
    <location>
        <begin position="1121"/>
        <end position="1145"/>
    </location>
</feature>
<feature type="compositionally biased region" description="Gly residues" evidence="1">
    <location>
        <begin position="1028"/>
        <end position="1045"/>
    </location>
</feature>
<dbReference type="Proteomes" id="UP000650467">
    <property type="component" value="Unassembled WGS sequence"/>
</dbReference>
<evidence type="ECO:0000256" key="1">
    <source>
        <dbReference type="SAM" id="MobiDB-lite"/>
    </source>
</evidence>
<dbReference type="InterPro" id="IPR008266">
    <property type="entry name" value="Tyr_kinase_AS"/>
</dbReference>
<feature type="compositionally biased region" description="Low complexity" evidence="1">
    <location>
        <begin position="3267"/>
        <end position="3278"/>
    </location>
</feature>
<dbReference type="PANTHER" id="PTHR44329">
    <property type="entry name" value="SERINE/THREONINE-PROTEIN KINASE TNNI3K-RELATED"/>
    <property type="match status" value="1"/>
</dbReference>
<dbReference type="GO" id="GO:0005524">
    <property type="term" value="F:ATP binding"/>
    <property type="evidence" value="ECO:0007669"/>
    <property type="project" value="InterPro"/>
</dbReference>
<feature type="region of interest" description="Disordered" evidence="1">
    <location>
        <begin position="1790"/>
        <end position="1816"/>
    </location>
</feature>
<dbReference type="OrthoDB" id="549616at2759"/>
<keyword evidence="4" id="KW-1185">Reference proteome</keyword>